<evidence type="ECO:0000256" key="1">
    <source>
        <dbReference type="SAM" id="Coils"/>
    </source>
</evidence>
<gene>
    <name evidence="2" type="ORF">J437_LFUL002967</name>
</gene>
<proteinExistence type="predicted"/>
<protein>
    <submittedName>
        <fullName evidence="2">Uncharacterized protein</fullName>
    </submittedName>
</protein>
<dbReference type="EMBL" id="KZ308518">
    <property type="protein sequence ID" value="KAG8230934.1"/>
    <property type="molecule type" value="Genomic_DNA"/>
</dbReference>
<comment type="caution">
    <text evidence="2">The sequence shown here is derived from an EMBL/GenBank/DDBJ whole genome shotgun (WGS) entry which is preliminary data.</text>
</comment>
<sequence length="286" mass="33380">MISFLKAIEFLLSVYAEHSEASIVNDTRTTIKLRILSERKKSQRRLLRSSAKYHDFPKVSCKLNGFPLDSDFGWNVNLIKDCDNQKCTASLKDDGDSQYSIPLNECRKNMNQLRYDKKKLRRGNLNKMNLQRQALWQVVRHPSWNWTESYLLEALVICAQEDPDASMALSLEIAEADDESKWKELGKARIEFLRSAGNISERLRLMKEEVNHMRRYAEDAEIEMKKEDLKVKDMQKEVQQLSSEVLEILCADKMLEKLSKMNLNLKSELYMKTALAKNCNKYPLFI</sequence>
<dbReference type="AlphaFoldDB" id="A0A8K0K9E0"/>
<reference evidence="2" key="2">
    <citation type="submission" date="2017-10" db="EMBL/GenBank/DDBJ databases">
        <title>Ladona fulva Genome sequencing and assembly.</title>
        <authorList>
            <person name="Murali S."/>
            <person name="Richards S."/>
            <person name="Bandaranaike D."/>
            <person name="Bellair M."/>
            <person name="Blankenburg K."/>
            <person name="Chao H."/>
            <person name="Dinh H."/>
            <person name="Doddapaneni H."/>
            <person name="Dugan-Rocha S."/>
            <person name="Elkadiri S."/>
            <person name="Gnanaolivu R."/>
            <person name="Hernandez B."/>
            <person name="Skinner E."/>
            <person name="Javaid M."/>
            <person name="Lee S."/>
            <person name="Li M."/>
            <person name="Ming W."/>
            <person name="Munidasa M."/>
            <person name="Muniz J."/>
            <person name="Nguyen L."/>
            <person name="Hughes D."/>
            <person name="Osuji N."/>
            <person name="Pu L.-L."/>
            <person name="Puazo M."/>
            <person name="Qu C."/>
            <person name="Quiroz J."/>
            <person name="Raj R."/>
            <person name="Weissenberger G."/>
            <person name="Xin Y."/>
            <person name="Zou X."/>
            <person name="Han Y."/>
            <person name="Worley K."/>
            <person name="Muzny D."/>
            <person name="Gibbs R."/>
        </authorList>
    </citation>
    <scope>NUCLEOTIDE SEQUENCE</scope>
    <source>
        <strain evidence="2">Sampled in the wild</strain>
    </source>
</reference>
<evidence type="ECO:0000313" key="3">
    <source>
        <dbReference type="Proteomes" id="UP000792457"/>
    </source>
</evidence>
<accession>A0A8K0K9E0</accession>
<feature type="coiled-coil region" evidence="1">
    <location>
        <begin position="203"/>
        <end position="244"/>
    </location>
</feature>
<name>A0A8K0K9E0_LADFU</name>
<keyword evidence="1" id="KW-0175">Coiled coil</keyword>
<dbReference type="Proteomes" id="UP000792457">
    <property type="component" value="Unassembled WGS sequence"/>
</dbReference>
<reference evidence="2" key="1">
    <citation type="submission" date="2013-04" db="EMBL/GenBank/DDBJ databases">
        <authorList>
            <person name="Qu J."/>
            <person name="Murali S.C."/>
            <person name="Bandaranaike D."/>
            <person name="Bellair M."/>
            <person name="Blankenburg K."/>
            <person name="Chao H."/>
            <person name="Dinh H."/>
            <person name="Doddapaneni H."/>
            <person name="Downs B."/>
            <person name="Dugan-Rocha S."/>
            <person name="Elkadiri S."/>
            <person name="Gnanaolivu R.D."/>
            <person name="Hernandez B."/>
            <person name="Javaid M."/>
            <person name="Jayaseelan J.C."/>
            <person name="Lee S."/>
            <person name="Li M."/>
            <person name="Ming W."/>
            <person name="Munidasa M."/>
            <person name="Muniz J."/>
            <person name="Nguyen L."/>
            <person name="Ongeri F."/>
            <person name="Osuji N."/>
            <person name="Pu L.-L."/>
            <person name="Puazo M."/>
            <person name="Qu C."/>
            <person name="Quiroz J."/>
            <person name="Raj R."/>
            <person name="Weissenberger G."/>
            <person name="Xin Y."/>
            <person name="Zou X."/>
            <person name="Han Y."/>
            <person name="Richards S."/>
            <person name="Worley K."/>
            <person name="Muzny D."/>
            <person name="Gibbs R."/>
        </authorList>
    </citation>
    <scope>NUCLEOTIDE SEQUENCE</scope>
    <source>
        <strain evidence="2">Sampled in the wild</strain>
    </source>
</reference>
<keyword evidence="3" id="KW-1185">Reference proteome</keyword>
<evidence type="ECO:0000313" key="2">
    <source>
        <dbReference type="EMBL" id="KAG8230934.1"/>
    </source>
</evidence>
<organism evidence="2 3">
    <name type="scientific">Ladona fulva</name>
    <name type="common">Scarce chaser dragonfly</name>
    <name type="synonym">Libellula fulva</name>
    <dbReference type="NCBI Taxonomy" id="123851"/>
    <lineage>
        <taxon>Eukaryota</taxon>
        <taxon>Metazoa</taxon>
        <taxon>Ecdysozoa</taxon>
        <taxon>Arthropoda</taxon>
        <taxon>Hexapoda</taxon>
        <taxon>Insecta</taxon>
        <taxon>Pterygota</taxon>
        <taxon>Palaeoptera</taxon>
        <taxon>Odonata</taxon>
        <taxon>Epiprocta</taxon>
        <taxon>Anisoptera</taxon>
        <taxon>Libelluloidea</taxon>
        <taxon>Libellulidae</taxon>
        <taxon>Ladona</taxon>
    </lineage>
</organism>